<evidence type="ECO:0000313" key="2">
    <source>
        <dbReference type="Proteomes" id="UP000185924"/>
    </source>
</evidence>
<dbReference type="OrthoDB" id="852658at2"/>
<protein>
    <submittedName>
        <fullName evidence="1">Uncharacterized protein</fullName>
    </submittedName>
</protein>
<reference evidence="2" key="1">
    <citation type="submission" date="2017-01" db="EMBL/GenBank/DDBJ databases">
        <authorList>
            <person name="Varghese N."/>
            <person name="Submissions S."/>
        </authorList>
    </citation>
    <scope>NUCLEOTIDE SEQUENCE [LARGE SCALE GENOMIC DNA]</scope>
    <source>
        <strain evidence="2">DM9</strain>
    </source>
</reference>
<dbReference type="AlphaFoldDB" id="A0A1N6Y4W2"/>
<accession>A0A1N6Y4W2</accession>
<keyword evidence="2" id="KW-1185">Reference proteome</keyword>
<dbReference type="EMBL" id="FTNM01000003">
    <property type="protein sequence ID" value="SIR09509.1"/>
    <property type="molecule type" value="Genomic_DNA"/>
</dbReference>
<gene>
    <name evidence="1" type="ORF">SAMN05421545_2257</name>
</gene>
<dbReference type="STRING" id="1077936.SAMN05421545_2257"/>
<organism evidence="1 2">
    <name type="scientific">Pontibacter lucknowensis</name>
    <dbReference type="NCBI Taxonomy" id="1077936"/>
    <lineage>
        <taxon>Bacteria</taxon>
        <taxon>Pseudomonadati</taxon>
        <taxon>Bacteroidota</taxon>
        <taxon>Cytophagia</taxon>
        <taxon>Cytophagales</taxon>
        <taxon>Hymenobacteraceae</taxon>
        <taxon>Pontibacter</taxon>
    </lineage>
</organism>
<dbReference type="RefSeq" id="WP_076422181.1">
    <property type="nucleotide sequence ID" value="NZ_FTNM01000003.1"/>
</dbReference>
<proteinExistence type="predicted"/>
<dbReference type="Proteomes" id="UP000185924">
    <property type="component" value="Unassembled WGS sequence"/>
</dbReference>
<sequence length="151" mass="17010">MELLHWKQENLASRRYTVSGEDGLVGELAFRGWASNDADFSSERINLYFQRKGWLEHDVTIHFKDEVIGMSKTSGFGKTTTTLVTGEQFTFQGKSLDPSRDLLDEAGNILMHFEQGSLSITNGRISVARDIPELTKLLLVATGLYFKHLGR</sequence>
<evidence type="ECO:0000313" key="1">
    <source>
        <dbReference type="EMBL" id="SIR09509.1"/>
    </source>
</evidence>
<name>A0A1N6Y4W2_9BACT</name>